<feature type="chain" id="PRO_5039561179" description="Conjugal transfer protein TrbC" evidence="2">
    <location>
        <begin position="34"/>
        <end position="141"/>
    </location>
</feature>
<keyword evidence="1" id="KW-0472">Membrane</keyword>
<sequence>MIAKITDFFASSATRIRFLLSMLAAFASTQAMALTSTPVFAEESDNSSAFSTHVDTHGNAVDVLAKIMNEFVAPLQNLGAVLLIISAVVCGIKIGVSAMGDPRSRTEAIVGIFFIIVGAVVIIHVRSLVGMVVGLSNKAGR</sequence>
<feature type="transmembrane region" description="Helical" evidence="1">
    <location>
        <begin position="78"/>
        <end position="96"/>
    </location>
</feature>
<dbReference type="EMBL" id="NKLP01000228">
    <property type="protein sequence ID" value="TDN29249.1"/>
    <property type="molecule type" value="Genomic_DNA"/>
</dbReference>
<evidence type="ECO:0000313" key="4">
    <source>
        <dbReference type="Proteomes" id="UP000295195"/>
    </source>
</evidence>
<evidence type="ECO:0000256" key="2">
    <source>
        <dbReference type="SAM" id="SignalP"/>
    </source>
</evidence>
<feature type="transmembrane region" description="Helical" evidence="1">
    <location>
        <begin position="108"/>
        <end position="135"/>
    </location>
</feature>
<feature type="signal peptide" evidence="2">
    <location>
        <begin position="1"/>
        <end position="33"/>
    </location>
</feature>
<evidence type="ECO:0008006" key="5">
    <source>
        <dbReference type="Google" id="ProtNLM"/>
    </source>
</evidence>
<comment type="caution">
    <text evidence="3">The sequence shown here is derived from an EMBL/GenBank/DDBJ whole genome shotgun (WGS) entry which is preliminary data.</text>
</comment>
<dbReference type="AlphaFoldDB" id="A0A4R6CQU7"/>
<dbReference type="RefSeq" id="WP_005729805.1">
    <property type="nucleotide sequence ID" value="NZ_JABERQ010000055.1"/>
</dbReference>
<proteinExistence type="predicted"/>
<protein>
    <recommendedName>
        <fullName evidence="5">Conjugal transfer protein TrbC</fullName>
    </recommendedName>
</protein>
<name>A0A4R6CQU7_9LACO</name>
<evidence type="ECO:0000313" key="3">
    <source>
        <dbReference type="EMBL" id="TDN29249.1"/>
    </source>
</evidence>
<accession>A0A4R6CQU7</accession>
<keyword evidence="2" id="KW-0732">Signal</keyword>
<reference evidence="3 4" key="1">
    <citation type="submission" date="2017-06" db="EMBL/GenBank/DDBJ databases">
        <authorList>
            <person name="Swanenburg J."/>
            <person name="Kort R."/>
        </authorList>
    </citation>
    <scope>NUCLEOTIDE SEQUENCE [LARGE SCALE GENOMIC DNA]</scope>
    <source>
        <strain evidence="3 4">RL05</strain>
    </source>
</reference>
<organism evidence="3 4">
    <name type="scientific">Lactobacillus crispatus</name>
    <dbReference type="NCBI Taxonomy" id="47770"/>
    <lineage>
        <taxon>Bacteria</taxon>
        <taxon>Bacillati</taxon>
        <taxon>Bacillota</taxon>
        <taxon>Bacilli</taxon>
        <taxon>Lactobacillales</taxon>
        <taxon>Lactobacillaceae</taxon>
        <taxon>Lactobacillus</taxon>
    </lineage>
</organism>
<evidence type="ECO:0000256" key="1">
    <source>
        <dbReference type="SAM" id="Phobius"/>
    </source>
</evidence>
<gene>
    <name evidence="3" type="ORF">CEE75_11400</name>
</gene>
<keyword evidence="1" id="KW-0812">Transmembrane</keyword>
<keyword evidence="1" id="KW-1133">Transmembrane helix</keyword>
<dbReference type="Proteomes" id="UP000295195">
    <property type="component" value="Unassembled WGS sequence"/>
</dbReference>